<organism evidence="2 3">
    <name type="scientific">Apteryx owenii</name>
    <name type="common">Little spotted kiwi</name>
    <dbReference type="NCBI Taxonomy" id="8824"/>
    <lineage>
        <taxon>Eukaryota</taxon>
        <taxon>Metazoa</taxon>
        <taxon>Chordata</taxon>
        <taxon>Craniata</taxon>
        <taxon>Vertebrata</taxon>
        <taxon>Euteleostomi</taxon>
        <taxon>Archelosauria</taxon>
        <taxon>Archosauria</taxon>
        <taxon>Dinosauria</taxon>
        <taxon>Saurischia</taxon>
        <taxon>Theropoda</taxon>
        <taxon>Coelurosauria</taxon>
        <taxon>Aves</taxon>
        <taxon>Palaeognathae</taxon>
        <taxon>Apterygiformes</taxon>
        <taxon>Apterygidae</taxon>
        <taxon>Apteryx</taxon>
    </lineage>
</organism>
<evidence type="ECO:0000256" key="1">
    <source>
        <dbReference type="SAM" id="Phobius"/>
    </source>
</evidence>
<feature type="transmembrane region" description="Helical" evidence="1">
    <location>
        <begin position="6"/>
        <end position="23"/>
    </location>
</feature>
<keyword evidence="3" id="KW-1185">Reference proteome</keyword>
<name>A0A8B9QFV6_APTOW</name>
<evidence type="ECO:0000313" key="3">
    <source>
        <dbReference type="Proteomes" id="UP000694424"/>
    </source>
</evidence>
<accession>A0A8B9QFV6</accession>
<evidence type="ECO:0000313" key="2">
    <source>
        <dbReference type="Ensembl" id="ENSAOWP00000026451.1"/>
    </source>
</evidence>
<dbReference type="Proteomes" id="UP000694424">
    <property type="component" value="Unplaced"/>
</dbReference>
<keyword evidence="1" id="KW-1133">Transmembrane helix</keyword>
<keyword evidence="1" id="KW-0812">Transmembrane</keyword>
<reference evidence="2" key="1">
    <citation type="submission" date="2025-08" db="UniProtKB">
        <authorList>
            <consortium name="Ensembl"/>
        </authorList>
    </citation>
    <scope>IDENTIFICATION</scope>
</reference>
<protein>
    <recommendedName>
        <fullName evidence="4">Cytochrome P450</fullName>
    </recommendedName>
</protein>
<evidence type="ECO:0008006" key="4">
    <source>
        <dbReference type="Google" id="ProtNLM"/>
    </source>
</evidence>
<dbReference type="AlphaFoldDB" id="A0A8B9QFV6"/>
<keyword evidence="1" id="KW-0472">Membrane</keyword>
<dbReference type="Ensembl" id="ENSAOWT00000029978.1">
    <property type="protein sequence ID" value="ENSAOWP00000026451.1"/>
    <property type="gene ID" value="ENSAOWG00000017832.1"/>
</dbReference>
<sequence length="81" mass="9190">MVTLSEVLIIFVFCLLIVQFLKLQWARKPLPSGPAPLPFIGNFWRVFVKVDHNSLDKVCASRQLLDVISSAIVSGTEHYYL</sequence>
<reference evidence="2" key="2">
    <citation type="submission" date="2025-09" db="UniProtKB">
        <authorList>
            <consortium name="Ensembl"/>
        </authorList>
    </citation>
    <scope>IDENTIFICATION</scope>
</reference>
<proteinExistence type="predicted"/>